<comment type="caution">
    <text evidence="13">The sequence shown here is derived from an EMBL/GenBank/DDBJ whole genome shotgun (WGS) entry which is preliminary data.</text>
</comment>
<dbReference type="CDD" id="cd16928">
    <property type="entry name" value="HATPase_GyrB-like"/>
    <property type="match status" value="1"/>
</dbReference>
<accession>A0A1W9NXX3</accession>
<gene>
    <name evidence="13" type="ORF">B5M47_02595</name>
</gene>
<dbReference type="GO" id="GO:0003918">
    <property type="term" value="F:DNA topoisomerase type II (double strand cut, ATP-hydrolyzing) activity"/>
    <property type="evidence" value="ECO:0007669"/>
    <property type="project" value="UniProtKB-EC"/>
</dbReference>
<dbReference type="PANTHER" id="PTHR45866:SF1">
    <property type="entry name" value="DNA GYRASE SUBUNIT B, MITOCHONDRIAL"/>
    <property type="match status" value="1"/>
</dbReference>
<dbReference type="CDD" id="cd00822">
    <property type="entry name" value="TopoII_Trans_DNA_gyrase"/>
    <property type="match status" value="1"/>
</dbReference>
<dbReference type="PROSITE" id="PS50880">
    <property type="entry name" value="TOPRIM"/>
    <property type="match status" value="1"/>
</dbReference>
<dbReference type="GO" id="GO:0006265">
    <property type="term" value="P:DNA topological change"/>
    <property type="evidence" value="ECO:0007669"/>
    <property type="project" value="InterPro"/>
</dbReference>
<dbReference type="Gene3D" id="3.30.565.10">
    <property type="entry name" value="Histidine kinase-like ATPase, C-terminal domain"/>
    <property type="match status" value="1"/>
</dbReference>
<dbReference type="EMBL" id="MZGJ01000013">
    <property type="protein sequence ID" value="OQX50929.1"/>
    <property type="molecule type" value="Genomic_DNA"/>
</dbReference>
<dbReference type="GO" id="GO:0046872">
    <property type="term" value="F:metal ion binding"/>
    <property type="evidence" value="ECO:0007669"/>
    <property type="project" value="UniProtKB-KW"/>
</dbReference>
<dbReference type="GO" id="GO:0005524">
    <property type="term" value="F:ATP binding"/>
    <property type="evidence" value="ECO:0007669"/>
    <property type="project" value="UniProtKB-KW"/>
</dbReference>
<evidence type="ECO:0000256" key="1">
    <source>
        <dbReference type="ARBA" id="ARBA00000185"/>
    </source>
</evidence>
<dbReference type="Pfam" id="PF01751">
    <property type="entry name" value="Toprim"/>
    <property type="match status" value="1"/>
</dbReference>
<dbReference type="Pfam" id="PF00986">
    <property type="entry name" value="DNA_gyraseB_C"/>
    <property type="match status" value="1"/>
</dbReference>
<keyword evidence="5" id="KW-0479">Metal-binding</keyword>
<dbReference type="GO" id="GO:0003677">
    <property type="term" value="F:DNA binding"/>
    <property type="evidence" value="ECO:0007669"/>
    <property type="project" value="UniProtKB-KW"/>
</dbReference>
<evidence type="ECO:0000256" key="9">
    <source>
        <dbReference type="ARBA" id="ARBA00023029"/>
    </source>
</evidence>
<keyword evidence="8" id="KW-0460">Magnesium</keyword>
<dbReference type="SMART" id="SM00387">
    <property type="entry name" value="HATPase_c"/>
    <property type="match status" value="1"/>
</dbReference>
<dbReference type="InterPro" id="IPR013506">
    <property type="entry name" value="Topo_IIA_bsu_dom2"/>
</dbReference>
<keyword evidence="6" id="KW-0547">Nucleotide-binding</keyword>
<dbReference type="SMART" id="SM00433">
    <property type="entry name" value="TOP2c"/>
    <property type="match status" value="1"/>
</dbReference>
<dbReference type="InterPro" id="IPR002288">
    <property type="entry name" value="DNA_gyrase_B_C"/>
</dbReference>
<sequence length="652" mass="72862">MLNKHSDRYDASSIQVLEDLEPVRKRPAMYIGDTGTDGFHHLLTEIVNNSVDEALAGYCDQIWVDLNADGSAQVIDNGRGIPIDTMPKYKKSALEVIMTKLHAGGKFGGEGYKFSGGLHGVGLSVVNALSESCTVQVKRNNEIYQQTYKKGDPVSPVETIDFKDSLFASLPKTVETGTAVRYRPDFQIFGKQEFDFERIKKQYRNFCFLTAGLTISLRDLRKAKLPPPYFSFCFKGGLKSFVNFLNRSHDPLHEHIFYTRKERGGILVEAALQYHENIVPTILTFANNIETKAGGTHLVGLKTALTRSINDYARKRGLIKESASNFSGDDVREGITAVVSVKMDTQRIQFEGQTKAKLGNKDVRPAVDSAVYEGFTAFLEENPIDAEKIVKKIILAKQARIAASKARATVMRKGALESASLPGKLADCQSRDPETSELYVVEGPSAGGSAKQARDREFQAILPLTGKPINAEKNRLDKVLKNERLRDFLIALGCGVGEEFDLKKLRYHRIILMNDADVDGAHITTLVLTFLFRQLKPLIENGFVYIAQPPLFRIKYGKEVTYVYSDEEKDKITSRLEAEGKNYTVQRFKGLGEMNPEQLWETTMDPAKRILKQVAIKDAAEADHTFTMLMGGEVPPRKRFIQANARNAELDI</sequence>
<dbReference type="SUPFAM" id="SSF56719">
    <property type="entry name" value="Type II DNA topoisomerase"/>
    <property type="match status" value="1"/>
</dbReference>
<comment type="cofactor">
    <cofactor evidence="2">
        <name>Mg(2+)</name>
        <dbReference type="ChEBI" id="CHEBI:18420"/>
    </cofactor>
</comment>
<keyword evidence="10" id="KW-0238">DNA-binding</keyword>
<dbReference type="Gene3D" id="3.40.50.670">
    <property type="match status" value="1"/>
</dbReference>
<evidence type="ECO:0000256" key="11">
    <source>
        <dbReference type="ARBA" id="ARBA00023235"/>
    </source>
</evidence>
<dbReference type="InterPro" id="IPR020568">
    <property type="entry name" value="Ribosomal_Su5_D2-typ_SF"/>
</dbReference>
<dbReference type="InterPro" id="IPR000565">
    <property type="entry name" value="Topo_IIA_B"/>
</dbReference>
<dbReference type="AlphaFoldDB" id="A0A1W9NXX3"/>
<comment type="catalytic activity">
    <reaction evidence="1">
        <text>ATP-dependent breakage, passage and rejoining of double-stranded DNA.</text>
        <dbReference type="EC" id="5.6.2.2"/>
    </reaction>
</comment>
<dbReference type="PANTHER" id="PTHR45866">
    <property type="entry name" value="DNA GYRASE/TOPOISOMERASE SUBUNIT B"/>
    <property type="match status" value="1"/>
</dbReference>
<dbReference type="InterPro" id="IPR013760">
    <property type="entry name" value="Topo_IIA-like_dom_sf"/>
</dbReference>
<keyword evidence="11 13" id="KW-0413">Isomerase</keyword>
<proteinExistence type="inferred from homology"/>
<evidence type="ECO:0000256" key="7">
    <source>
        <dbReference type="ARBA" id="ARBA00022840"/>
    </source>
</evidence>
<comment type="similarity">
    <text evidence="3">Belongs to the type II topoisomerase GyrB family.</text>
</comment>
<dbReference type="InterPro" id="IPR014721">
    <property type="entry name" value="Ribsml_uS5_D2-typ_fold_subgr"/>
</dbReference>
<evidence type="ECO:0000256" key="8">
    <source>
        <dbReference type="ARBA" id="ARBA00022842"/>
    </source>
</evidence>
<dbReference type="PRINTS" id="PR00418">
    <property type="entry name" value="TPI2FAMILY"/>
</dbReference>
<keyword evidence="9" id="KW-0799">Topoisomerase</keyword>
<evidence type="ECO:0000256" key="4">
    <source>
        <dbReference type="ARBA" id="ARBA00012895"/>
    </source>
</evidence>
<evidence type="ECO:0000313" key="14">
    <source>
        <dbReference type="Proteomes" id="UP000192520"/>
    </source>
</evidence>
<dbReference type="InterPro" id="IPR013759">
    <property type="entry name" value="Topo_IIA_B_C"/>
</dbReference>
<dbReference type="SUPFAM" id="SSF55874">
    <property type="entry name" value="ATPase domain of HSP90 chaperone/DNA topoisomerase II/histidine kinase"/>
    <property type="match status" value="1"/>
</dbReference>
<keyword evidence="7" id="KW-0067">ATP-binding</keyword>
<dbReference type="FunFam" id="3.30.230.10:FF:000005">
    <property type="entry name" value="DNA gyrase subunit B"/>
    <property type="match status" value="1"/>
</dbReference>
<dbReference type="SUPFAM" id="SSF54211">
    <property type="entry name" value="Ribosomal protein S5 domain 2-like"/>
    <property type="match status" value="1"/>
</dbReference>
<evidence type="ECO:0000256" key="2">
    <source>
        <dbReference type="ARBA" id="ARBA00001946"/>
    </source>
</evidence>
<evidence type="ECO:0000256" key="10">
    <source>
        <dbReference type="ARBA" id="ARBA00023125"/>
    </source>
</evidence>
<evidence type="ECO:0000313" key="13">
    <source>
        <dbReference type="EMBL" id="OQX50929.1"/>
    </source>
</evidence>
<evidence type="ECO:0000259" key="12">
    <source>
        <dbReference type="PROSITE" id="PS50880"/>
    </source>
</evidence>
<dbReference type="PRINTS" id="PR01159">
    <property type="entry name" value="DNAGYRASEB"/>
</dbReference>
<dbReference type="InterPro" id="IPR006171">
    <property type="entry name" value="TOPRIM_dom"/>
</dbReference>
<dbReference type="NCBIfam" id="NF004189">
    <property type="entry name" value="PRK05644.1"/>
    <property type="match status" value="1"/>
</dbReference>
<evidence type="ECO:0000256" key="3">
    <source>
        <dbReference type="ARBA" id="ARBA00010708"/>
    </source>
</evidence>
<dbReference type="InterPro" id="IPR036890">
    <property type="entry name" value="HATPase_C_sf"/>
</dbReference>
<evidence type="ECO:0000256" key="6">
    <source>
        <dbReference type="ARBA" id="ARBA00022741"/>
    </source>
</evidence>
<dbReference type="InterPro" id="IPR003594">
    <property type="entry name" value="HATPase_dom"/>
</dbReference>
<feature type="domain" description="Toprim" evidence="12">
    <location>
        <begin position="436"/>
        <end position="550"/>
    </location>
</feature>
<dbReference type="FunFam" id="3.40.50.670:FF:000002">
    <property type="entry name" value="DNA gyrase subunit B"/>
    <property type="match status" value="1"/>
</dbReference>
<evidence type="ECO:0000256" key="5">
    <source>
        <dbReference type="ARBA" id="ARBA00022723"/>
    </source>
</evidence>
<dbReference type="InterPro" id="IPR001241">
    <property type="entry name" value="Topo_IIA"/>
</dbReference>
<dbReference type="Gene3D" id="3.30.230.10">
    <property type="match status" value="1"/>
</dbReference>
<name>A0A1W9NXX3_UNCC3</name>
<protein>
    <recommendedName>
        <fullName evidence="4">DNA topoisomerase (ATP-hydrolyzing)</fullName>
        <ecNumber evidence="4">5.6.2.2</ecNumber>
    </recommendedName>
</protein>
<dbReference type="Pfam" id="PF02518">
    <property type="entry name" value="HATPase_c"/>
    <property type="match status" value="1"/>
</dbReference>
<dbReference type="Proteomes" id="UP000192520">
    <property type="component" value="Unassembled WGS sequence"/>
</dbReference>
<organism evidence="13 14">
    <name type="scientific">candidate division CPR3 bacterium 4484_211</name>
    <dbReference type="NCBI Taxonomy" id="1968527"/>
    <lineage>
        <taxon>Bacteria</taxon>
        <taxon>Bacteria division CPR3</taxon>
    </lineage>
</organism>
<reference evidence="14" key="1">
    <citation type="submission" date="2017-03" db="EMBL/GenBank/DDBJ databases">
        <title>Novel pathways for hydrocarbon cycling and metabolic interdependencies in hydrothermal sediment communities.</title>
        <authorList>
            <person name="Dombrowski N."/>
            <person name="Seitz K."/>
            <person name="Teske A."/>
            <person name="Baker B."/>
        </authorList>
    </citation>
    <scope>NUCLEOTIDE SEQUENCE [LARGE SCALE GENOMIC DNA]</scope>
</reference>
<dbReference type="Pfam" id="PF00204">
    <property type="entry name" value="DNA_gyraseB"/>
    <property type="match status" value="1"/>
</dbReference>
<dbReference type="STRING" id="1968527.B5M47_02595"/>
<dbReference type="EC" id="5.6.2.2" evidence="4"/>